<dbReference type="InterPro" id="IPR046357">
    <property type="entry name" value="PPIase_dom_sf"/>
</dbReference>
<dbReference type="InterPro" id="IPR000297">
    <property type="entry name" value="PPIase_PpiC"/>
</dbReference>
<evidence type="ECO:0000256" key="1">
    <source>
        <dbReference type="ARBA" id="ARBA00000971"/>
    </source>
</evidence>
<dbReference type="EMBL" id="JACHHH010000002">
    <property type="protein sequence ID" value="MBB6040568.1"/>
    <property type="molecule type" value="Genomic_DNA"/>
</dbReference>
<evidence type="ECO:0000313" key="9">
    <source>
        <dbReference type="Proteomes" id="UP000522163"/>
    </source>
</evidence>
<evidence type="ECO:0000313" key="8">
    <source>
        <dbReference type="EMBL" id="MBB6040568.1"/>
    </source>
</evidence>
<dbReference type="Pfam" id="PF00639">
    <property type="entry name" value="Rotamase"/>
    <property type="match status" value="1"/>
</dbReference>
<reference evidence="8 9" key="1">
    <citation type="submission" date="2020-08" db="EMBL/GenBank/DDBJ databases">
        <title>Genomic Encyclopedia of Type Strains, Phase IV (KMG-IV): sequencing the most valuable type-strain genomes for metagenomic binning, comparative biology and taxonomic classification.</title>
        <authorList>
            <person name="Goeker M."/>
        </authorList>
    </citation>
    <scope>NUCLEOTIDE SEQUENCE [LARGE SCALE GENOMIC DNA]</scope>
    <source>
        <strain evidence="8 9">DSM 17245</strain>
    </source>
</reference>
<evidence type="ECO:0000259" key="7">
    <source>
        <dbReference type="PROSITE" id="PS50198"/>
    </source>
</evidence>
<dbReference type="RefSeq" id="WP_243155817.1">
    <property type="nucleotide sequence ID" value="NZ_JACHHH010000002.1"/>
</dbReference>
<comment type="caution">
    <text evidence="8">The sequence shown here is derived from an EMBL/GenBank/DDBJ whole genome shotgun (WGS) entry which is preliminary data.</text>
</comment>
<dbReference type="GeneID" id="85014093"/>
<evidence type="ECO:0000256" key="5">
    <source>
        <dbReference type="ARBA" id="ARBA00023235"/>
    </source>
</evidence>
<dbReference type="PANTHER" id="PTHR47245:SF1">
    <property type="entry name" value="FOLDASE PROTEIN PRSA"/>
    <property type="match status" value="1"/>
</dbReference>
<comment type="catalytic activity">
    <reaction evidence="1">
        <text>[protein]-peptidylproline (omega=180) = [protein]-peptidylproline (omega=0)</text>
        <dbReference type="Rhea" id="RHEA:16237"/>
        <dbReference type="Rhea" id="RHEA-COMP:10747"/>
        <dbReference type="Rhea" id="RHEA-COMP:10748"/>
        <dbReference type="ChEBI" id="CHEBI:83833"/>
        <dbReference type="ChEBI" id="CHEBI:83834"/>
        <dbReference type="EC" id="5.2.1.8"/>
    </reaction>
</comment>
<evidence type="ECO:0000256" key="4">
    <source>
        <dbReference type="ARBA" id="ARBA00023110"/>
    </source>
</evidence>
<dbReference type="PROSITE" id="PS50198">
    <property type="entry name" value="PPIC_PPIASE_2"/>
    <property type="match status" value="1"/>
</dbReference>
<name>A0A7W9SE94_9FIRM</name>
<keyword evidence="5 6" id="KW-0413">Isomerase</keyword>
<keyword evidence="4 6" id="KW-0697">Rotamase</keyword>
<dbReference type="SUPFAM" id="SSF54534">
    <property type="entry name" value="FKBP-like"/>
    <property type="match status" value="1"/>
</dbReference>
<evidence type="ECO:0000256" key="2">
    <source>
        <dbReference type="ARBA" id="ARBA00013194"/>
    </source>
</evidence>
<dbReference type="Gene3D" id="3.10.50.40">
    <property type="match status" value="1"/>
</dbReference>
<dbReference type="GO" id="GO:0003755">
    <property type="term" value="F:peptidyl-prolyl cis-trans isomerase activity"/>
    <property type="evidence" value="ECO:0007669"/>
    <property type="project" value="UniProtKB-KW"/>
</dbReference>
<feature type="domain" description="PpiC" evidence="7">
    <location>
        <begin position="175"/>
        <end position="260"/>
    </location>
</feature>
<keyword evidence="3" id="KW-0732">Signal</keyword>
<evidence type="ECO:0000256" key="6">
    <source>
        <dbReference type="PROSITE-ProRule" id="PRU00278"/>
    </source>
</evidence>
<dbReference type="Proteomes" id="UP000522163">
    <property type="component" value="Unassembled WGS sequence"/>
</dbReference>
<dbReference type="EC" id="5.2.1.8" evidence="2"/>
<gene>
    <name evidence="8" type="ORF">HNQ46_000531</name>
</gene>
<sequence length="331" mass="37870">MSMAILDKKKRIRRFFCLILSLLFLLSSCKGIAISGKTENIPGYTEAQAMIVVGSERNRIQNVMGKEVWDLPVAGQVEKTYGEYFLAKTKEFLQDIRTLNLMAEEKGIIANGTEMESIRAAANAFYQSLSEEDKAFFGNCSLKDVVDMYVAYFVAEKTAKSLLANVDTELSAAEAKVISVEQIVVQDEALAKELEEKVKLAGANFSYYARQYSEDPELQKNLAYGEREDEYAKVAFSLEDNEISSVFSQDGKYYILKCLSSYDEEATKERKERLETAIRSLHFQESYEAYQKEHIVRFREPFWKEIDLHSHEGSTADYFFSYYQEKVAEAK</sequence>
<protein>
    <recommendedName>
        <fullName evidence="2">peptidylprolyl isomerase</fullName>
        <ecNumber evidence="2">5.2.1.8</ecNumber>
    </recommendedName>
</protein>
<dbReference type="AlphaFoldDB" id="A0A7W9SE94"/>
<dbReference type="InterPro" id="IPR050245">
    <property type="entry name" value="PrsA_foldase"/>
</dbReference>
<organism evidence="8 9">
    <name type="scientific">Oribacterium sinus</name>
    <dbReference type="NCBI Taxonomy" id="237576"/>
    <lineage>
        <taxon>Bacteria</taxon>
        <taxon>Bacillati</taxon>
        <taxon>Bacillota</taxon>
        <taxon>Clostridia</taxon>
        <taxon>Lachnospirales</taxon>
        <taxon>Lachnospiraceae</taxon>
        <taxon>Oribacterium</taxon>
    </lineage>
</organism>
<proteinExistence type="predicted"/>
<dbReference type="PANTHER" id="PTHR47245">
    <property type="entry name" value="PEPTIDYLPROLYL ISOMERASE"/>
    <property type="match status" value="1"/>
</dbReference>
<accession>A0A7W9SE94</accession>
<evidence type="ECO:0000256" key="3">
    <source>
        <dbReference type="ARBA" id="ARBA00022729"/>
    </source>
</evidence>